<comment type="caution">
    <text evidence="1">The sequence shown here is derived from an EMBL/GenBank/DDBJ whole genome shotgun (WGS) entry which is preliminary data.</text>
</comment>
<gene>
    <name evidence="1" type="ORF">FHU10_5198</name>
</gene>
<dbReference type="EMBL" id="VISQ01000001">
    <property type="protein sequence ID" value="TVZ72517.1"/>
    <property type="molecule type" value="Genomic_DNA"/>
</dbReference>
<sequence length="52" mass="5611">MLLAALQSTSRNHQNSATFITLGLNGRESAGEAKEEKPASMGSPVCVFNWLF</sequence>
<organism evidence="1">
    <name type="scientific">Serratia fonticola</name>
    <dbReference type="NCBI Taxonomy" id="47917"/>
    <lineage>
        <taxon>Bacteria</taxon>
        <taxon>Pseudomonadati</taxon>
        <taxon>Pseudomonadota</taxon>
        <taxon>Gammaproteobacteria</taxon>
        <taxon>Enterobacterales</taxon>
        <taxon>Yersiniaceae</taxon>
        <taxon>Serratia</taxon>
    </lineage>
</organism>
<reference evidence="1" key="2">
    <citation type="submission" date="2019-08" db="EMBL/GenBank/DDBJ databases">
        <title>Investigation of anaerobic lignin degradation for improved lignocellulosic biofuels.</title>
        <authorList>
            <person name="Deangelis K.PhD."/>
        </authorList>
    </citation>
    <scope>NUCLEOTIDE SEQUENCE [LARGE SCALE GENOMIC DNA]</scope>
    <source>
        <strain evidence="1">128R</strain>
    </source>
</reference>
<protein>
    <submittedName>
        <fullName evidence="1">Uncharacterized protein</fullName>
    </submittedName>
</protein>
<accession>A0A542D4L3</accession>
<dbReference type="AlphaFoldDB" id="A0A542D4L3"/>
<evidence type="ECO:0000313" key="1">
    <source>
        <dbReference type="EMBL" id="TVZ72517.1"/>
    </source>
</evidence>
<proteinExistence type="predicted"/>
<reference evidence="1" key="1">
    <citation type="submission" date="2019-06" db="EMBL/GenBank/DDBJ databases">
        <authorList>
            <person name="Deangelis K."/>
            <person name="Huntemann M."/>
            <person name="Clum A."/>
            <person name="Pillay M."/>
            <person name="Palaniappan K."/>
            <person name="Varghese N."/>
            <person name="Mikhailova N."/>
            <person name="Stamatis D."/>
            <person name="Reddy T."/>
            <person name="Daum C."/>
            <person name="Shapiro N."/>
            <person name="Ivanova N."/>
            <person name="Kyrpides N."/>
            <person name="Woyke T."/>
        </authorList>
    </citation>
    <scope>NUCLEOTIDE SEQUENCE [LARGE SCALE GENOMIC DNA]</scope>
    <source>
        <strain evidence="1">128R</strain>
    </source>
</reference>
<name>A0A542D4L3_SERFO</name>